<sequence>MLPELESTAEVKGIGIDLIPISRIAKLIDCYDHQTLNLLFTPSEIDFCQSASDPHQSYAVCFATKEAVGKALGTGLAGIGWNEIEAKIIQGRLTIEVSGEASVQAKKRGVQAWIATWCHWGQQVLVHVIAH</sequence>
<dbReference type="EMBL" id="JAAHFQ010000427">
    <property type="protein sequence ID" value="NER29773.1"/>
    <property type="molecule type" value="Genomic_DNA"/>
</dbReference>
<keyword evidence="2" id="KW-0479">Metal-binding</keyword>
<evidence type="ECO:0000259" key="4">
    <source>
        <dbReference type="Pfam" id="PF01648"/>
    </source>
</evidence>
<dbReference type="Gene3D" id="3.90.470.20">
    <property type="entry name" value="4'-phosphopantetheinyl transferase domain"/>
    <property type="match status" value="1"/>
</dbReference>
<dbReference type="NCBIfam" id="TIGR00556">
    <property type="entry name" value="pantethn_trn"/>
    <property type="match status" value="1"/>
</dbReference>
<evidence type="ECO:0000256" key="3">
    <source>
        <dbReference type="ARBA" id="ARBA00022842"/>
    </source>
</evidence>
<dbReference type="Pfam" id="PF01648">
    <property type="entry name" value="ACPS"/>
    <property type="match status" value="1"/>
</dbReference>
<keyword evidence="3" id="KW-0460">Magnesium</keyword>
<feature type="domain" description="4'-phosphopantetheinyl transferase" evidence="4">
    <location>
        <begin position="13"/>
        <end position="101"/>
    </location>
</feature>
<evidence type="ECO:0000313" key="5">
    <source>
        <dbReference type="EMBL" id="NER29773.1"/>
    </source>
</evidence>
<protein>
    <submittedName>
        <fullName evidence="5">4'-phosphopantetheinyl transferase superfamily protein</fullName>
    </submittedName>
</protein>
<dbReference type="InterPro" id="IPR004568">
    <property type="entry name" value="Ppantetheine-prot_Trfase_dom"/>
</dbReference>
<dbReference type="GO" id="GO:0006633">
    <property type="term" value="P:fatty acid biosynthetic process"/>
    <property type="evidence" value="ECO:0007669"/>
    <property type="project" value="InterPro"/>
</dbReference>
<evidence type="ECO:0000256" key="2">
    <source>
        <dbReference type="ARBA" id="ARBA00022723"/>
    </source>
</evidence>
<dbReference type="SUPFAM" id="SSF56214">
    <property type="entry name" value="4'-phosphopantetheinyl transferase"/>
    <property type="match status" value="1"/>
</dbReference>
<dbReference type="GO" id="GO:0000287">
    <property type="term" value="F:magnesium ion binding"/>
    <property type="evidence" value="ECO:0007669"/>
    <property type="project" value="InterPro"/>
</dbReference>
<organism evidence="5">
    <name type="scientific">Symploca sp. SIO1C4</name>
    <dbReference type="NCBI Taxonomy" id="2607765"/>
    <lineage>
        <taxon>Bacteria</taxon>
        <taxon>Bacillati</taxon>
        <taxon>Cyanobacteriota</taxon>
        <taxon>Cyanophyceae</taxon>
        <taxon>Coleofasciculales</taxon>
        <taxon>Coleofasciculaceae</taxon>
        <taxon>Symploca</taxon>
    </lineage>
</organism>
<dbReference type="GO" id="GO:0008897">
    <property type="term" value="F:holo-[acyl-carrier-protein] synthase activity"/>
    <property type="evidence" value="ECO:0007669"/>
    <property type="project" value="InterPro"/>
</dbReference>
<gene>
    <name evidence="5" type="ORF">F6J89_19685</name>
</gene>
<keyword evidence="1 5" id="KW-0808">Transferase</keyword>
<comment type="caution">
    <text evidence="5">The sequence shown here is derived from an EMBL/GenBank/DDBJ whole genome shotgun (WGS) entry which is preliminary data.</text>
</comment>
<reference evidence="5" key="1">
    <citation type="submission" date="2019-11" db="EMBL/GenBank/DDBJ databases">
        <title>Genomic insights into an expanded diversity of filamentous marine cyanobacteria reveals the extraordinary biosynthetic potential of Moorea and Okeania.</title>
        <authorList>
            <person name="Ferreira Leao T."/>
            <person name="Wang M."/>
            <person name="Moss N."/>
            <person name="Da Silva R."/>
            <person name="Sanders J."/>
            <person name="Nurk S."/>
            <person name="Gurevich A."/>
            <person name="Humphrey G."/>
            <person name="Reher R."/>
            <person name="Zhu Q."/>
            <person name="Belda-Ferre P."/>
            <person name="Glukhov E."/>
            <person name="Rex R."/>
            <person name="Dorrestein P.C."/>
            <person name="Knight R."/>
            <person name="Pevzner P."/>
            <person name="Gerwick W.H."/>
            <person name="Gerwick L."/>
        </authorList>
    </citation>
    <scope>NUCLEOTIDE SEQUENCE</scope>
    <source>
        <strain evidence="5">SIO1C4</strain>
    </source>
</reference>
<evidence type="ECO:0000256" key="1">
    <source>
        <dbReference type="ARBA" id="ARBA00022679"/>
    </source>
</evidence>
<proteinExistence type="predicted"/>
<accession>A0A6B3NDU4</accession>
<dbReference type="InterPro" id="IPR037143">
    <property type="entry name" value="4-PPantetheinyl_Trfase_dom_sf"/>
</dbReference>
<dbReference type="InterPro" id="IPR008278">
    <property type="entry name" value="4-PPantetheinyl_Trfase_dom"/>
</dbReference>
<dbReference type="AlphaFoldDB" id="A0A6B3NDU4"/>
<name>A0A6B3NDU4_9CYAN</name>